<organism evidence="2 3">
    <name type="scientific">Williamsia maris</name>
    <dbReference type="NCBI Taxonomy" id="72806"/>
    <lineage>
        <taxon>Bacteria</taxon>
        <taxon>Bacillati</taxon>
        <taxon>Actinomycetota</taxon>
        <taxon>Actinomycetes</taxon>
        <taxon>Mycobacteriales</taxon>
        <taxon>Nocardiaceae</taxon>
        <taxon>Williamsia</taxon>
    </lineage>
</organism>
<sequence>MGWPVCNHWAMSSPLSSDDTHDAFGPIDGGTYVLVDGHPIWHFVDGDGAPVVLLHGAFAGASSWGAQIPALLAAGWQVYAPERRGHGHSPDTSAPFSYSEMADETVGYLEATFGSRVRLVGWSDGAVVALLVAQRRPDLVERMVLLGQYYNSSGRVAGPDTIVNSFVDGDSSEAIAFLRAEYDSVSPDGPEHFAEIYRKTVAMIAAEPEIDLATLTGIDVPTLVVQGDRDEVTVEHSIAVVAALPNARLAVLPGTHILPLESPDVFNPLLLSFLAGDAPAQWDL</sequence>
<dbReference type="Gene3D" id="3.40.50.1820">
    <property type="entry name" value="alpha/beta hydrolase"/>
    <property type="match status" value="1"/>
</dbReference>
<evidence type="ECO:0000313" key="3">
    <source>
        <dbReference type="Proteomes" id="UP001206895"/>
    </source>
</evidence>
<dbReference type="PANTHER" id="PTHR43689:SF8">
    <property type="entry name" value="ALPHA_BETA-HYDROLASES SUPERFAMILY PROTEIN"/>
    <property type="match status" value="1"/>
</dbReference>
<name>A0ABT1HES4_9NOCA</name>
<comment type="caution">
    <text evidence="2">The sequence shown here is derived from an EMBL/GenBank/DDBJ whole genome shotgun (WGS) entry which is preliminary data.</text>
</comment>
<dbReference type="SUPFAM" id="SSF53474">
    <property type="entry name" value="alpha/beta-Hydrolases"/>
    <property type="match status" value="1"/>
</dbReference>
<reference evidence="2 3" key="1">
    <citation type="submission" date="2022-06" db="EMBL/GenBank/DDBJ databases">
        <title>Genomic Encyclopedia of Archaeal and Bacterial Type Strains, Phase II (KMG-II): from individual species to whole genera.</title>
        <authorList>
            <person name="Goeker M."/>
        </authorList>
    </citation>
    <scope>NUCLEOTIDE SEQUENCE [LARGE SCALE GENOMIC DNA]</scope>
    <source>
        <strain evidence="2 3">DSM 44693</strain>
    </source>
</reference>
<evidence type="ECO:0000313" key="2">
    <source>
        <dbReference type="EMBL" id="MCP2176744.1"/>
    </source>
</evidence>
<accession>A0ABT1HES4</accession>
<dbReference type="InterPro" id="IPR000073">
    <property type="entry name" value="AB_hydrolase_1"/>
</dbReference>
<proteinExistence type="predicted"/>
<gene>
    <name evidence="2" type="ORF">LX13_002563</name>
</gene>
<dbReference type="Proteomes" id="UP001206895">
    <property type="component" value="Unassembled WGS sequence"/>
</dbReference>
<dbReference type="EMBL" id="JAMTCJ010000002">
    <property type="protein sequence ID" value="MCP2176744.1"/>
    <property type="molecule type" value="Genomic_DNA"/>
</dbReference>
<feature type="domain" description="AB hydrolase-1" evidence="1">
    <location>
        <begin position="51"/>
        <end position="267"/>
    </location>
</feature>
<evidence type="ECO:0000259" key="1">
    <source>
        <dbReference type="Pfam" id="PF12697"/>
    </source>
</evidence>
<protein>
    <submittedName>
        <fullName evidence="2">Pimeloyl-ACP methyl ester carboxylesterase</fullName>
    </submittedName>
</protein>
<dbReference type="PANTHER" id="PTHR43689">
    <property type="entry name" value="HYDROLASE"/>
    <property type="match status" value="1"/>
</dbReference>
<dbReference type="Pfam" id="PF12697">
    <property type="entry name" value="Abhydrolase_6"/>
    <property type="match status" value="1"/>
</dbReference>
<dbReference type="InterPro" id="IPR029058">
    <property type="entry name" value="AB_hydrolase_fold"/>
</dbReference>
<keyword evidence="3" id="KW-1185">Reference proteome</keyword>